<evidence type="ECO:0000256" key="1">
    <source>
        <dbReference type="SAM" id="Coils"/>
    </source>
</evidence>
<feature type="coiled-coil region" evidence="1">
    <location>
        <begin position="236"/>
        <end position="263"/>
    </location>
</feature>
<gene>
    <name evidence="2" type="ORF">BDP27DRAFT_612764</name>
</gene>
<keyword evidence="1" id="KW-0175">Coiled coil</keyword>
<reference evidence="2" key="1">
    <citation type="submission" date="2020-11" db="EMBL/GenBank/DDBJ databases">
        <authorList>
            <consortium name="DOE Joint Genome Institute"/>
            <person name="Ahrendt S."/>
            <person name="Riley R."/>
            <person name="Andreopoulos W."/>
            <person name="Labutti K."/>
            <person name="Pangilinan J."/>
            <person name="Ruiz-Duenas F.J."/>
            <person name="Barrasa J.M."/>
            <person name="Sanchez-Garcia M."/>
            <person name="Camarero S."/>
            <person name="Miyauchi S."/>
            <person name="Serrano A."/>
            <person name="Linde D."/>
            <person name="Babiker R."/>
            <person name="Drula E."/>
            <person name="Ayuso-Fernandez I."/>
            <person name="Pacheco R."/>
            <person name="Padilla G."/>
            <person name="Ferreira P."/>
            <person name="Barriuso J."/>
            <person name="Kellner H."/>
            <person name="Castanera R."/>
            <person name="Alfaro M."/>
            <person name="Ramirez L."/>
            <person name="Pisabarro A.G."/>
            <person name="Kuo A."/>
            <person name="Tritt A."/>
            <person name="Lipzen A."/>
            <person name="He G."/>
            <person name="Yan M."/>
            <person name="Ng V."/>
            <person name="Cullen D."/>
            <person name="Martin F."/>
            <person name="Rosso M.-N."/>
            <person name="Henrissat B."/>
            <person name="Hibbett D."/>
            <person name="Martinez A.T."/>
            <person name="Grigoriev I.V."/>
        </authorList>
    </citation>
    <scope>NUCLEOTIDE SEQUENCE</scope>
    <source>
        <strain evidence="2">AH 40177</strain>
    </source>
</reference>
<dbReference type="AlphaFoldDB" id="A0A9P5PYQ8"/>
<evidence type="ECO:0000313" key="2">
    <source>
        <dbReference type="EMBL" id="KAF9070480.1"/>
    </source>
</evidence>
<organism evidence="2 3">
    <name type="scientific">Rhodocollybia butyracea</name>
    <dbReference type="NCBI Taxonomy" id="206335"/>
    <lineage>
        <taxon>Eukaryota</taxon>
        <taxon>Fungi</taxon>
        <taxon>Dikarya</taxon>
        <taxon>Basidiomycota</taxon>
        <taxon>Agaricomycotina</taxon>
        <taxon>Agaricomycetes</taxon>
        <taxon>Agaricomycetidae</taxon>
        <taxon>Agaricales</taxon>
        <taxon>Marasmiineae</taxon>
        <taxon>Omphalotaceae</taxon>
        <taxon>Rhodocollybia</taxon>
    </lineage>
</organism>
<accession>A0A9P5PYQ8</accession>
<keyword evidence="3" id="KW-1185">Reference proteome</keyword>
<sequence length="398" mass="44635">MENGQLASTLSAEQAKVARLNDCVKYLQDGAKVTQTELDTLTRERTAELERKGEELKTSINERDNEIERLKTEAEAVTTEVENIKQKSVDEAVASTRFNELTTENERLSSLLIAEQAKVTRLNDCVKYLQDGAKAAQTEIDNVNRERTAELEAMKLAMTAEVEDLKRNLVDNTMASNGFNELTTENERLASALSAEQANVARLNDCIKYLQHGARVMQTDVNNLTKEQSAELERKGEELRTSIHEKDSEIERLKAELEGVKLAMVVEVENLQRTRDELEILQQANAPSPDVVELSLALVSEQTKTAALEIEKSRAVALSNSFVIGLSELKEMLNSRDEEITELRKARDAKIAENDRLCAERDAFEGTGPRRVNEIVDLLAELRAQEVIQLHQRNVSVT</sequence>
<dbReference type="OrthoDB" id="5848685at2759"/>
<proteinExistence type="predicted"/>
<feature type="coiled-coil region" evidence="1">
    <location>
        <begin position="126"/>
        <end position="168"/>
    </location>
</feature>
<feature type="coiled-coil region" evidence="1">
    <location>
        <begin position="53"/>
        <end position="87"/>
    </location>
</feature>
<evidence type="ECO:0000313" key="3">
    <source>
        <dbReference type="Proteomes" id="UP000772434"/>
    </source>
</evidence>
<protein>
    <submittedName>
        <fullName evidence="2">Uncharacterized protein</fullName>
    </submittedName>
</protein>
<dbReference type="EMBL" id="JADNRY010000040">
    <property type="protein sequence ID" value="KAF9070480.1"/>
    <property type="molecule type" value="Genomic_DNA"/>
</dbReference>
<name>A0A9P5PYQ8_9AGAR</name>
<comment type="caution">
    <text evidence="2">The sequence shown here is derived from an EMBL/GenBank/DDBJ whole genome shotgun (WGS) entry which is preliminary data.</text>
</comment>
<dbReference type="Proteomes" id="UP000772434">
    <property type="component" value="Unassembled WGS sequence"/>
</dbReference>